<feature type="region of interest" description="Disordered" evidence="5">
    <location>
        <begin position="1"/>
        <end position="115"/>
    </location>
</feature>
<evidence type="ECO:0000313" key="7">
    <source>
        <dbReference type="EMBL" id="KAH8096592.1"/>
    </source>
</evidence>
<dbReference type="GO" id="GO:0000724">
    <property type="term" value="P:double-strand break repair via homologous recombination"/>
    <property type="evidence" value="ECO:0007669"/>
    <property type="project" value="TreeGrafter"/>
</dbReference>
<dbReference type="InterPro" id="IPR003395">
    <property type="entry name" value="RecF/RecN/SMC_N"/>
</dbReference>
<feature type="compositionally biased region" description="Polar residues" evidence="5">
    <location>
        <begin position="96"/>
        <end position="107"/>
    </location>
</feature>
<feature type="region of interest" description="Disordered" evidence="5">
    <location>
        <begin position="928"/>
        <end position="948"/>
    </location>
</feature>
<sequence>MVRRAASSATDDSLKENRSAPSSPVLGKAKAERRESGLRNGRRRVPIDNDEDMQDDGARDDEDDAEGEEDAQGEDDQEEEEEQGRGSPKGRKRARANTNGDSHSSGSKLKAEGARAVTLPRDDDGFIPGSIVRVQLRNFVTYDYVEFSPGPYLNMILGPNGTGKSSIACAICLGLNFPPNLLGRATDLNSFVKLGTTDGHIEIELKGPKGKPNLVIKRLLKATSKSSSFTINGQSASGREVNMKMEELNVQVSNLCSFLPQDRVAEFARMSPQQLLKETQRAAGDENLTAWHETLITAGRDLQTLQGTLEEDNKQLQNLEDRNLNLERDVKRYKERRAVEENIELLEILVPYKEYNEWKAKYATMKELHRASHGRLQALKRANAPVEAFIGNLSRQSEELGRQREAKKDKTKHAFNDMGKKWSESETLEKEAEVLNNKLDSLKTREKKRLADIKALEKQIHRIEEEIASFSKLESTDEVNEFIRALRSEYRHLGPKQEDLQERQRACIAEEARYNDTLKEADRRLTELDDASQRKLLSLRHWDSECADVVAWLRNNQHRFKMEVMEPPMLSVSVSDSKYAQAVESCFSNNQLKMFVMQCDEDYKLFNKLVCDTGEALGRPVRVSTWARPGMQSAPPPASLEKLRGLGFDGYTIDFVKFPEGLLRFLEVDVQLHRIAVGLNPKRIDPNAAMEAFSQSGSARYIIGTTMNNVSRSSYGKKLSQNSTYECRRADKFTNASVDPEYKRRLLADVEAARERLKEAAFKIEELTAEERALRDEGKVFSAKLNELQQRKDNIHREETRRQRMRLNLETSTRRLNDLKNAPPIDVERNTLKAKINDLVNKRVRIISEYEILARKAITGQTDATKLALQSLQFAANLAHFETLCRERKEILLEATAKYTQIRDEYIQIKETAGQKLAISQAKLNEASPETKEKFHGMEMSGEADSKSSEDYMQELENERQKLDLMTGNTNAGVIDQWEQRKAAIEELKLKIADREEKVGKKERAIKAARDKWEPALTKLVDSVGERFSAAFDRIGCAGEIKISQHEDFDKWAIDILVKFRDNEKLQLLTGERQSGGERSLTTIMYLMSLTEEARTPFSLVDEINQGMDARAERAVHNSLVEVTCKADSGQYFLITPKLLPDLMYHERMKVLCVNNGEWLPEDVDRGNMMSMIDNFVRVSRGGGTAAA</sequence>
<dbReference type="GO" id="GO:0005634">
    <property type="term" value="C:nucleus"/>
    <property type="evidence" value="ECO:0007669"/>
    <property type="project" value="TreeGrafter"/>
</dbReference>
<feature type="coiled-coil region" evidence="4">
    <location>
        <begin position="743"/>
        <end position="777"/>
    </location>
</feature>
<keyword evidence="8" id="KW-1185">Reference proteome</keyword>
<dbReference type="InterPro" id="IPR027417">
    <property type="entry name" value="P-loop_NTPase"/>
</dbReference>
<keyword evidence="3 4" id="KW-0175">Coiled coil</keyword>
<evidence type="ECO:0000256" key="4">
    <source>
        <dbReference type="SAM" id="Coils"/>
    </source>
</evidence>
<feature type="coiled-coil region" evidence="4">
    <location>
        <begin position="302"/>
        <end position="343"/>
    </location>
</feature>
<feature type="coiled-coil region" evidence="4">
    <location>
        <begin position="949"/>
        <end position="1012"/>
    </location>
</feature>
<evidence type="ECO:0000256" key="2">
    <source>
        <dbReference type="ARBA" id="ARBA00018687"/>
    </source>
</evidence>
<gene>
    <name evidence="7" type="ORF">BXZ70DRAFT_945257</name>
</gene>
<comment type="caution">
    <text evidence="7">The sequence shown here is derived from an EMBL/GenBank/DDBJ whole genome shotgun (WGS) entry which is preliminary data.</text>
</comment>
<dbReference type="SUPFAM" id="SSF52540">
    <property type="entry name" value="P-loop containing nucleoside triphosphate hydrolases"/>
    <property type="match status" value="2"/>
</dbReference>
<feature type="coiled-coil region" evidence="4">
    <location>
        <begin position="425"/>
        <end position="473"/>
    </location>
</feature>
<dbReference type="GO" id="GO:0003697">
    <property type="term" value="F:single-stranded DNA binding"/>
    <property type="evidence" value="ECO:0007669"/>
    <property type="project" value="TreeGrafter"/>
</dbReference>
<dbReference type="Gene3D" id="3.40.50.300">
    <property type="entry name" value="P-loop containing nucleotide triphosphate hydrolases"/>
    <property type="match status" value="2"/>
</dbReference>
<feature type="domain" description="RecF/RecN/SMC N-terminal" evidence="6">
    <location>
        <begin position="131"/>
        <end position="1136"/>
    </location>
</feature>
<name>A0A8K0XN94_9AGAR</name>
<feature type="compositionally biased region" description="Acidic residues" evidence="5">
    <location>
        <begin position="48"/>
        <end position="82"/>
    </location>
</feature>
<evidence type="ECO:0000256" key="5">
    <source>
        <dbReference type="SAM" id="MobiDB-lite"/>
    </source>
</evidence>
<evidence type="ECO:0000259" key="6">
    <source>
        <dbReference type="Pfam" id="PF02463"/>
    </source>
</evidence>
<evidence type="ECO:0000256" key="3">
    <source>
        <dbReference type="ARBA" id="ARBA00023054"/>
    </source>
</evidence>
<dbReference type="GO" id="GO:0030915">
    <property type="term" value="C:Smc5-Smc6 complex"/>
    <property type="evidence" value="ECO:0007669"/>
    <property type="project" value="TreeGrafter"/>
</dbReference>
<dbReference type="OrthoDB" id="10254973at2759"/>
<comment type="similarity">
    <text evidence="1">Belongs to the SMC family. SMC5 subfamily.</text>
</comment>
<dbReference type="EMBL" id="JAEVFJ010000023">
    <property type="protein sequence ID" value="KAH8096592.1"/>
    <property type="molecule type" value="Genomic_DNA"/>
</dbReference>
<dbReference type="Proteomes" id="UP000813824">
    <property type="component" value="Unassembled WGS sequence"/>
</dbReference>
<dbReference type="Pfam" id="PF02463">
    <property type="entry name" value="SMC_N"/>
    <property type="match status" value="1"/>
</dbReference>
<dbReference type="PANTHER" id="PTHR45916">
    <property type="entry name" value="STRUCTURAL MAINTENANCE OF CHROMOSOMES PROTEIN 5"/>
    <property type="match status" value="1"/>
</dbReference>
<evidence type="ECO:0000256" key="1">
    <source>
        <dbReference type="ARBA" id="ARBA00010171"/>
    </source>
</evidence>
<reference evidence="7" key="1">
    <citation type="journal article" date="2021" name="New Phytol.">
        <title>Evolutionary innovations through gain and loss of genes in the ectomycorrhizal Boletales.</title>
        <authorList>
            <person name="Wu G."/>
            <person name="Miyauchi S."/>
            <person name="Morin E."/>
            <person name="Kuo A."/>
            <person name="Drula E."/>
            <person name="Varga T."/>
            <person name="Kohler A."/>
            <person name="Feng B."/>
            <person name="Cao Y."/>
            <person name="Lipzen A."/>
            <person name="Daum C."/>
            <person name="Hundley H."/>
            <person name="Pangilinan J."/>
            <person name="Johnson J."/>
            <person name="Barry K."/>
            <person name="LaButti K."/>
            <person name="Ng V."/>
            <person name="Ahrendt S."/>
            <person name="Min B."/>
            <person name="Choi I.G."/>
            <person name="Park H."/>
            <person name="Plett J.M."/>
            <person name="Magnuson J."/>
            <person name="Spatafora J.W."/>
            <person name="Nagy L.G."/>
            <person name="Henrissat B."/>
            <person name="Grigoriev I.V."/>
            <person name="Yang Z.L."/>
            <person name="Xu J."/>
            <person name="Martin F.M."/>
        </authorList>
    </citation>
    <scope>NUCLEOTIDE SEQUENCE</scope>
    <source>
        <strain evidence="7">KKN 215</strain>
    </source>
</reference>
<evidence type="ECO:0000313" key="8">
    <source>
        <dbReference type="Proteomes" id="UP000813824"/>
    </source>
</evidence>
<dbReference type="PANTHER" id="PTHR45916:SF1">
    <property type="entry name" value="STRUCTURAL MAINTENANCE OF CHROMOSOMES PROTEIN 5"/>
    <property type="match status" value="1"/>
</dbReference>
<organism evidence="7 8">
    <name type="scientific">Cristinia sonorae</name>
    <dbReference type="NCBI Taxonomy" id="1940300"/>
    <lineage>
        <taxon>Eukaryota</taxon>
        <taxon>Fungi</taxon>
        <taxon>Dikarya</taxon>
        <taxon>Basidiomycota</taxon>
        <taxon>Agaricomycotina</taxon>
        <taxon>Agaricomycetes</taxon>
        <taxon>Agaricomycetidae</taxon>
        <taxon>Agaricales</taxon>
        <taxon>Pleurotineae</taxon>
        <taxon>Stephanosporaceae</taxon>
        <taxon>Cristinia</taxon>
    </lineage>
</organism>
<accession>A0A8K0XN94</accession>
<dbReference type="AlphaFoldDB" id="A0A8K0XN94"/>
<proteinExistence type="inferred from homology"/>
<protein>
    <recommendedName>
        <fullName evidence="2">Structural maintenance of chromosomes protein 5</fullName>
    </recommendedName>
</protein>